<keyword evidence="4" id="KW-1003">Cell membrane</keyword>
<keyword evidence="16" id="KW-1185">Reference proteome</keyword>
<dbReference type="Gene3D" id="1.20.950.20">
    <property type="entry name" value="Transmembrane di-heme cytochromes, Chain C"/>
    <property type="match status" value="1"/>
</dbReference>
<proteinExistence type="inferred from homology"/>
<feature type="transmembrane region" description="Helical" evidence="13">
    <location>
        <begin position="12"/>
        <end position="33"/>
    </location>
</feature>
<evidence type="ECO:0000256" key="7">
    <source>
        <dbReference type="ARBA" id="ARBA00022723"/>
    </source>
</evidence>
<comment type="caution">
    <text evidence="15">The sequence shown here is derived from an EMBL/GenBank/DDBJ whole genome shotgun (WGS) entry which is preliminary data.</text>
</comment>
<evidence type="ECO:0000256" key="1">
    <source>
        <dbReference type="ARBA" id="ARBA00001970"/>
    </source>
</evidence>
<dbReference type="eggNOG" id="COG3038">
    <property type="taxonomic scope" value="Bacteria"/>
</dbReference>
<comment type="subcellular location">
    <subcellularLocation>
        <location evidence="2">Cell membrane</location>
        <topology evidence="2">Multi-pass membrane protein</topology>
    </subcellularLocation>
</comment>
<evidence type="ECO:0000256" key="3">
    <source>
        <dbReference type="ARBA" id="ARBA00022448"/>
    </source>
</evidence>
<dbReference type="InterPro" id="IPR052168">
    <property type="entry name" value="Cytochrome_b561_oxidase"/>
</dbReference>
<evidence type="ECO:0000256" key="5">
    <source>
        <dbReference type="ARBA" id="ARBA00022617"/>
    </source>
</evidence>
<evidence type="ECO:0000256" key="12">
    <source>
        <dbReference type="ARBA" id="ARBA00037975"/>
    </source>
</evidence>
<feature type="transmembrane region" description="Helical" evidence="13">
    <location>
        <begin position="45"/>
        <end position="65"/>
    </location>
</feature>
<dbReference type="EMBL" id="BBPI01000034">
    <property type="protein sequence ID" value="GAM00521.1"/>
    <property type="molecule type" value="Genomic_DNA"/>
</dbReference>
<feature type="transmembrane region" description="Helical" evidence="13">
    <location>
        <begin position="144"/>
        <end position="165"/>
    </location>
</feature>
<dbReference type="AlphaFoldDB" id="A0A0A1W5U6"/>
<sequence>MRGPVVSASPRYSQVAIVFHWTIATLVAANLAIGLLHESLLPGTIPLHKAIGLTVLALTAARIVWRMGHRPPPLPAEIPGWARGSAHALHATLYFLMIAMPMTGWAMGSGRDVPRPVSWFGLFDVPPLPIGKAAAGLGHEAHEILGWVMLALVLIHVAAALRHHFLLRDGLLARMSFRRG</sequence>
<keyword evidence="9 13" id="KW-1133">Transmembrane helix</keyword>
<organism evidence="15 16">
    <name type="scientific">Sphingomonas parapaucimobilis NBRC 15100</name>
    <dbReference type="NCBI Taxonomy" id="1219049"/>
    <lineage>
        <taxon>Bacteria</taxon>
        <taxon>Pseudomonadati</taxon>
        <taxon>Pseudomonadota</taxon>
        <taxon>Alphaproteobacteria</taxon>
        <taxon>Sphingomonadales</taxon>
        <taxon>Sphingomonadaceae</taxon>
        <taxon>Sphingomonas</taxon>
    </lineage>
</organism>
<evidence type="ECO:0000313" key="16">
    <source>
        <dbReference type="Proteomes" id="UP000032305"/>
    </source>
</evidence>
<dbReference type="Proteomes" id="UP000032305">
    <property type="component" value="Unassembled WGS sequence"/>
</dbReference>
<reference evidence="15 16" key="1">
    <citation type="submission" date="2014-11" db="EMBL/GenBank/DDBJ databases">
        <title>Whole genome shotgun sequence of Sphingomonas parapaucimobilis NBRC 15100.</title>
        <authorList>
            <person name="Katano-Makiyama Y."/>
            <person name="Hosoyama A."/>
            <person name="Hashimoto M."/>
            <person name="Hosoyama Y."/>
            <person name="Noguchi M."/>
            <person name="Numata M."/>
            <person name="Tsuchikane K."/>
            <person name="Hirakata S."/>
            <person name="Uohara A."/>
            <person name="Shimodaira J."/>
            <person name="Ohji S."/>
            <person name="Ichikawa N."/>
            <person name="Kimura A."/>
            <person name="Yamazoe A."/>
            <person name="Fujita N."/>
        </authorList>
    </citation>
    <scope>NUCLEOTIDE SEQUENCE [LARGE SCALE GENOMIC DNA]</scope>
    <source>
        <strain evidence="15 16">NBRC 15100</strain>
    </source>
</reference>
<keyword evidence="7" id="KW-0479">Metal-binding</keyword>
<dbReference type="GO" id="GO:0022904">
    <property type="term" value="P:respiratory electron transport chain"/>
    <property type="evidence" value="ECO:0007669"/>
    <property type="project" value="InterPro"/>
</dbReference>
<keyword evidence="3" id="KW-0813">Transport</keyword>
<evidence type="ECO:0000256" key="4">
    <source>
        <dbReference type="ARBA" id="ARBA00022475"/>
    </source>
</evidence>
<feature type="domain" description="Cytochrome b561 bacterial/Ni-hydrogenase" evidence="14">
    <location>
        <begin position="11"/>
        <end position="175"/>
    </location>
</feature>
<feature type="transmembrane region" description="Helical" evidence="13">
    <location>
        <begin position="86"/>
        <end position="107"/>
    </location>
</feature>
<evidence type="ECO:0000256" key="11">
    <source>
        <dbReference type="ARBA" id="ARBA00023136"/>
    </source>
</evidence>
<dbReference type="GO" id="GO:0005886">
    <property type="term" value="C:plasma membrane"/>
    <property type="evidence" value="ECO:0007669"/>
    <property type="project" value="UniProtKB-SubCell"/>
</dbReference>
<accession>A0A0A1W5U6</accession>
<dbReference type="Pfam" id="PF01292">
    <property type="entry name" value="Ni_hydr_CYTB"/>
    <property type="match status" value="1"/>
</dbReference>
<evidence type="ECO:0000256" key="6">
    <source>
        <dbReference type="ARBA" id="ARBA00022692"/>
    </source>
</evidence>
<gene>
    <name evidence="15" type="ORF">SP5_034_00950</name>
</gene>
<keyword evidence="8" id="KW-0249">Electron transport</keyword>
<evidence type="ECO:0000256" key="13">
    <source>
        <dbReference type="SAM" id="Phobius"/>
    </source>
</evidence>
<dbReference type="InterPro" id="IPR016174">
    <property type="entry name" value="Di-haem_cyt_TM"/>
</dbReference>
<evidence type="ECO:0000259" key="14">
    <source>
        <dbReference type="Pfam" id="PF01292"/>
    </source>
</evidence>
<evidence type="ECO:0000256" key="10">
    <source>
        <dbReference type="ARBA" id="ARBA00023004"/>
    </source>
</evidence>
<protein>
    <submittedName>
        <fullName evidence="15">Putative cytochrome b561</fullName>
    </submittedName>
</protein>
<dbReference type="GO" id="GO:0046872">
    <property type="term" value="F:metal ion binding"/>
    <property type="evidence" value="ECO:0007669"/>
    <property type="project" value="UniProtKB-KW"/>
</dbReference>
<dbReference type="PANTHER" id="PTHR30529:SF1">
    <property type="entry name" value="CYTOCHROME B561 HOMOLOG 2"/>
    <property type="match status" value="1"/>
</dbReference>
<dbReference type="OrthoDB" id="1247465at2"/>
<dbReference type="GO" id="GO:0020037">
    <property type="term" value="F:heme binding"/>
    <property type="evidence" value="ECO:0007669"/>
    <property type="project" value="TreeGrafter"/>
</dbReference>
<dbReference type="GO" id="GO:0009055">
    <property type="term" value="F:electron transfer activity"/>
    <property type="evidence" value="ECO:0007669"/>
    <property type="project" value="InterPro"/>
</dbReference>
<dbReference type="SUPFAM" id="SSF81342">
    <property type="entry name" value="Transmembrane di-heme cytochromes"/>
    <property type="match status" value="1"/>
</dbReference>
<comment type="similarity">
    <text evidence="12">Belongs to the cytochrome b561 family.</text>
</comment>
<dbReference type="PANTHER" id="PTHR30529">
    <property type="entry name" value="CYTOCHROME B561"/>
    <property type="match status" value="1"/>
</dbReference>
<evidence type="ECO:0000313" key="15">
    <source>
        <dbReference type="EMBL" id="GAM00521.1"/>
    </source>
</evidence>
<dbReference type="RefSeq" id="WP_042485531.1">
    <property type="nucleotide sequence ID" value="NZ_BBPI01000034.1"/>
</dbReference>
<evidence type="ECO:0000256" key="8">
    <source>
        <dbReference type="ARBA" id="ARBA00022982"/>
    </source>
</evidence>
<evidence type="ECO:0000256" key="2">
    <source>
        <dbReference type="ARBA" id="ARBA00004651"/>
    </source>
</evidence>
<name>A0A0A1W5U6_9SPHN</name>
<keyword evidence="11 13" id="KW-0472">Membrane</keyword>
<keyword evidence="6 13" id="KW-0812">Transmembrane</keyword>
<keyword evidence="5" id="KW-0349">Heme</keyword>
<keyword evidence="10" id="KW-0408">Iron</keyword>
<comment type="cofactor">
    <cofactor evidence="1">
        <name>heme b</name>
        <dbReference type="ChEBI" id="CHEBI:60344"/>
    </cofactor>
</comment>
<dbReference type="InterPro" id="IPR011577">
    <property type="entry name" value="Cyt_b561_bac/Ni-Hgenase"/>
</dbReference>
<evidence type="ECO:0000256" key="9">
    <source>
        <dbReference type="ARBA" id="ARBA00022989"/>
    </source>
</evidence>